<evidence type="ECO:0000313" key="3">
    <source>
        <dbReference type="Proteomes" id="UP001066276"/>
    </source>
</evidence>
<feature type="compositionally biased region" description="Polar residues" evidence="1">
    <location>
        <begin position="48"/>
        <end position="57"/>
    </location>
</feature>
<comment type="caution">
    <text evidence="2">The sequence shown here is derived from an EMBL/GenBank/DDBJ whole genome shotgun (WGS) entry which is preliminary data.</text>
</comment>
<evidence type="ECO:0000313" key="2">
    <source>
        <dbReference type="EMBL" id="KAJ1194788.1"/>
    </source>
</evidence>
<dbReference type="EMBL" id="JANPWB010000004">
    <property type="protein sequence ID" value="KAJ1194788.1"/>
    <property type="molecule type" value="Genomic_DNA"/>
</dbReference>
<feature type="compositionally biased region" description="Basic and acidic residues" evidence="1">
    <location>
        <begin position="62"/>
        <end position="88"/>
    </location>
</feature>
<proteinExistence type="predicted"/>
<dbReference type="Proteomes" id="UP001066276">
    <property type="component" value="Chromosome 2_2"/>
</dbReference>
<name>A0AAV7V0U4_PLEWA</name>
<accession>A0AAV7V0U4</accession>
<protein>
    <submittedName>
        <fullName evidence="2">Uncharacterized protein</fullName>
    </submittedName>
</protein>
<keyword evidence="3" id="KW-1185">Reference proteome</keyword>
<evidence type="ECO:0000256" key="1">
    <source>
        <dbReference type="SAM" id="MobiDB-lite"/>
    </source>
</evidence>
<feature type="region of interest" description="Disordered" evidence="1">
    <location>
        <begin position="1"/>
        <end position="145"/>
    </location>
</feature>
<reference evidence="2" key="1">
    <citation type="journal article" date="2022" name="bioRxiv">
        <title>Sequencing and chromosome-scale assembly of the giantPleurodeles waltlgenome.</title>
        <authorList>
            <person name="Brown T."/>
            <person name="Elewa A."/>
            <person name="Iarovenko S."/>
            <person name="Subramanian E."/>
            <person name="Araus A.J."/>
            <person name="Petzold A."/>
            <person name="Susuki M."/>
            <person name="Suzuki K.-i.T."/>
            <person name="Hayashi T."/>
            <person name="Toyoda A."/>
            <person name="Oliveira C."/>
            <person name="Osipova E."/>
            <person name="Leigh N.D."/>
            <person name="Simon A."/>
            <person name="Yun M.H."/>
        </authorList>
    </citation>
    <scope>NUCLEOTIDE SEQUENCE</scope>
    <source>
        <strain evidence="2">20211129_DDA</strain>
        <tissue evidence="2">Liver</tissue>
    </source>
</reference>
<organism evidence="2 3">
    <name type="scientific">Pleurodeles waltl</name>
    <name type="common">Iberian ribbed newt</name>
    <dbReference type="NCBI Taxonomy" id="8319"/>
    <lineage>
        <taxon>Eukaryota</taxon>
        <taxon>Metazoa</taxon>
        <taxon>Chordata</taxon>
        <taxon>Craniata</taxon>
        <taxon>Vertebrata</taxon>
        <taxon>Euteleostomi</taxon>
        <taxon>Amphibia</taxon>
        <taxon>Batrachia</taxon>
        <taxon>Caudata</taxon>
        <taxon>Salamandroidea</taxon>
        <taxon>Salamandridae</taxon>
        <taxon>Pleurodelinae</taxon>
        <taxon>Pleurodeles</taxon>
    </lineage>
</organism>
<dbReference type="AlphaFoldDB" id="A0AAV7V0U4"/>
<feature type="compositionally biased region" description="Polar residues" evidence="1">
    <location>
        <begin position="93"/>
        <end position="106"/>
    </location>
</feature>
<feature type="compositionally biased region" description="Basic and acidic residues" evidence="1">
    <location>
        <begin position="18"/>
        <end position="28"/>
    </location>
</feature>
<sequence>MPLGGNEDMVQQKGSSVRKGESPMEAHRPIKGTGHCFGKKRRARKPGNPSNGKANQPQEDDTGCRSHHEQQDKKPRGRTPRETEEPTRAKRTVPTSAATGHWQTSPEMRAQHREGTMPKKSNSTKSRAGKKKNAPTGMSPKRHLK</sequence>
<gene>
    <name evidence="2" type="ORF">NDU88_004074</name>
</gene>